<accession>A0A516SAM8</accession>
<evidence type="ECO:0000313" key="3">
    <source>
        <dbReference type="EMBL" id="QDQ25201.1"/>
    </source>
</evidence>
<keyword evidence="2" id="KW-0812">Transmembrane</keyword>
<feature type="transmembrane region" description="Helical" evidence="2">
    <location>
        <begin position="427"/>
        <end position="446"/>
    </location>
</feature>
<dbReference type="KEGG" id="cari:FNU76_01880"/>
<evidence type="ECO:0000256" key="2">
    <source>
        <dbReference type="SAM" id="Phobius"/>
    </source>
</evidence>
<evidence type="ECO:0000313" key="4">
    <source>
        <dbReference type="Proteomes" id="UP000317550"/>
    </source>
</evidence>
<protein>
    <submittedName>
        <fullName evidence="3">Uncharacterized protein</fullName>
    </submittedName>
</protein>
<keyword evidence="4" id="KW-1185">Reference proteome</keyword>
<name>A0A516SAM8_9NEIS</name>
<dbReference type="Proteomes" id="UP000317550">
    <property type="component" value="Chromosome"/>
</dbReference>
<dbReference type="EMBL" id="CP041730">
    <property type="protein sequence ID" value="QDQ25201.1"/>
    <property type="molecule type" value="Genomic_DNA"/>
</dbReference>
<reference evidence="4" key="1">
    <citation type="submission" date="2019-07" db="EMBL/GenBank/DDBJ databases">
        <title>Chitinimonas sp. nov., isolated from Ny-Alesund, arctica soil.</title>
        <authorList>
            <person name="Xu Q."/>
            <person name="Peng F."/>
        </authorList>
    </citation>
    <scope>NUCLEOTIDE SEQUENCE [LARGE SCALE GENOMIC DNA]</scope>
    <source>
        <strain evidence="4">R3-44</strain>
    </source>
</reference>
<sequence length="616" mass="65136">MGNLAIDPSAPHVNCKEYPSHKTKQTISGAFFGAWSVFSAGSVASKIVALFGAPTLPDVVEGASLPGVGCAFSLVEVVLATKAFVNILKRLLRICSQKKQHGAGAARFVAQNPAAHAKPSASALPPAIEPATPPSTPKRLEPKPASPSRAPVFALNGIRTFVQREPRPTPPKGLVSPPDTPLEPKPAPLSYAQRQRQAAPSEFDDARAARACNANDYTCYGNAIAEEKRLKKQGLSVFAGLFRDSPLQLASVGARAAVIATEIGKLAGRVVHVAAPVASTVGSIFGIVSSLFHIGQGVIDRRDAKKAEAIATQLRRRVAPCLDRKNSAVPKALHSEKDRQEERATSCASPRYDAAMEQLRTDALPEYRHICRVLGIVLKQLLDNHEKEIVAQKALQTQAEARIGVGAAGLVISTVSLGLTLSGVGAAVGVPVLAGVGGVLSTAWLIRTAIQAWNGSHHIDEHDALVEKQIAALMALLDRPDALAALETALLDEDPDNPNIYFSLALLLLYSRGGKRETTEATSKAELAQRTIADNSSLGGKLSALGLTARRKMAGRILEIAGMPHIENVALKEMLAVKDQDKFGVAMDKTGSYIAGDAGRTAYELPLSDSVPLPIN</sequence>
<feature type="compositionally biased region" description="Pro residues" evidence="1">
    <location>
        <begin position="178"/>
        <end position="187"/>
    </location>
</feature>
<organism evidence="3 4">
    <name type="scientific">Chitinimonas arctica</name>
    <dbReference type="NCBI Taxonomy" id="2594795"/>
    <lineage>
        <taxon>Bacteria</taxon>
        <taxon>Pseudomonadati</taxon>
        <taxon>Pseudomonadota</taxon>
        <taxon>Betaproteobacteria</taxon>
        <taxon>Neisseriales</taxon>
        <taxon>Chitinibacteraceae</taxon>
        <taxon>Chitinimonas</taxon>
    </lineage>
</organism>
<keyword evidence="2" id="KW-1133">Transmembrane helix</keyword>
<dbReference type="RefSeq" id="WP_143856126.1">
    <property type="nucleotide sequence ID" value="NZ_CP041730.1"/>
</dbReference>
<proteinExistence type="predicted"/>
<feature type="transmembrane region" description="Helical" evidence="2">
    <location>
        <begin position="403"/>
        <end position="421"/>
    </location>
</feature>
<feature type="region of interest" description="Disordered" evidence="1">
    <location>
        <begin position="116"/>
        <end position="200"/>
    </location>
</feature>
<feature type="compositionally biased region" description="Pro residues" evidence="1">
    <location>
        <begin position="127"/>
        <end position="136"/>
    </location>
</feature>
<evidence type="ECO:0000256" key="1">
    <source>
        <dbReference type="SAM" id="MobiDB-lite"/>
    </source>
</evidence>
<keyword evidence="2" id="KW-0472">Membrane</keyword>
<gene>
    <name evidence="3" type="ORF">FNU76_01880</name>
</gene>
<dbReference type="AlphaFoldDB" id="A0A516SAM8"/>